<evidence type="ECO:0000256" key="2">
    <source>
        <dbReference type="HAMAP-Rule" id="MF_01113"/>
    </source>
</evidence>
<keyword evidence="2" id="KW-0234">DNA repair</keyword>
<comment type="subunit">
    <text evidence="2">Monomer.</text>
</comment>
<dbReference type="InterPro" id="IPR043502">
    <property type="entry name" value="DNA/RNA_pol_sf"/>
</dbReference>
<keyword evidence="5" id="KW-1185">Reference proteome</keyword>
<dbReference type="PANTHER" id="PTHR11076">
    <property type="entry name" value="DNA REPAIR POLYMERASE UMUC / TRANSFERASE FAMILY MEMBER"/>
    <property type="match status" value="1"/>
</dbReference>
<dbReference type="InterPro" id="IPR017961">
    <property type="entry name" value="DNA_pol_Y-fam_little_finger"/>
</dbReference>
<dbReference type="NCBIfam" id="NF002848">
    <property type="entry name" value="PRK03103.1"/>
    <property type="match status" value="1"/>
</dbReference>
<gene>
    <name evidence="2" type="primary">dinB</name>
    <name evidence="4" type="ORF">ACFSUC_00920</name>
</gene>
<dbReference type="Gene3D" id="3.40.1170.60">
    <property type="match status" value="1"/>
</dbReference>
<dbReference type="CDD" id="cd01700">
    <property type="entry name" value="PolY_Pol_V_umuC"/>
    <property type="match status" value="1"/>
</dbReference>
<dbReference type="InterPro" id="IPR001126">
    <property type="entry name" value="UmuC"/>
</dbReference>
<dbReference type="InterPro" id="IPR050116">
    <property type="entry name" value="DNA_polymerase-Y"/>
</dbReference>
<comment type="caution">
    <text evidence="4">The sequence shown here is derived from an EMBL/GenBank/DDBJ whole genome shotgun (WGS) entry which is preliminary data.</text>
</comment>
<dbReference type="InterPro" id="IPR036775">
    <property type="entry name" value="DNA_pol_Y-fam_lit_finger_sf"/>
</dbReference>
<evidence type="ECO:0000259" key="3">
    <source>
        <dbReference type="PROSITE" id="PS50173"/>
    </source>
</evidence>
<dbReference type="Proteomes" id="UP001597497">
    <property type="component" value="Unassembled WGS sequence"/>
</dbReference>
<feature type="domain" description="UmuC" evidence="3">
    <location>
        <begin position="20"/>
        <end position="205"/>
    </location>
</feature>
<dbReference type="InterPro" id="IPR043128">
    <property type="entry name" value="Rev_trsase/Diguanyl_cyclase"/>
</dbReference>
<dbReference type="Pfam" id="PF00817">
    <property type="entry name" value="IMS"/>
    <property type="match status" value="1"/>
</dbReference>
<keyword evidence="2" id="KW-0235">DNA replication</keyword>
<keyword evidence="2" id="KW-0548">Nucleotidyltransferase</keyword>
<name>A0ABW5R6F3_9BACL</name>
<dbReference type="RefSeq" id="WP_379927650.1">
    <property type="nucleotide sequence ID" value="NZ_JBHUMM010000001.1"/>
</dbReference>
<sequence length="425" mass="47943">MHTRPSTSLELPKQTSSRVIFLVDMQSFYASVEKAAYPEYRNQPVVVAGDPARRSGIVLAACPIAKTYGITTAERLGEAMGKCPKLIVVRPHMQRYIEVSLQISEIMERFSDLVEPYSIDEQFMDVTGSQKLFGEPENIARQLQQMIQTETGVYARVGIGPNKVLAKMACDNFAKKNENGIHTLSQEQIADSLWKLPVGCMFGIGSRMRRHLQRLGIHSIGELARFPLHRLKQRWGINGEVIWLTANGIDYSPVSPDTHHQQQKAVGHQMTLPRDYDSLETIQVILLELSEEVCRRARSKGLIGQTVSVGCRGIDFERPTGFYRQMTLSDMTCHGKDVYQAACALFKQHWDGQPVRSVSVTLSQLQSDALYQMDLFRDREKERSLDQTLDWIKDKYGSAAIVRSVSATQAGQAWERAHKIGGHYK</sequence>
<dbReference type="PANTHER" id="PTHR11076:SF35">
    <property type="entry name" value="DNA REPAIR PROTEIN HOMOLOG YOBH"/>
    <property type="match status" value="1"/>
</dbReference>
<evidence type="ECO:0000313" key="4">
    <source>
        <dbReference type="EMBL" id="MFD2670164.1"/>
    </source>
</evidence>
<feature type="binding site" evidence="2">
    <location>
        <position position="24"/>
    </location>
    <ligand>
        <name>Mg(2+)</name>
        <dbReference type="ChEBI" id="CHEBI:18420"/>
    </ligand>
</feature>
<feature type="site" description="Substrate discrimination" evidence="2">
    <location>
        <position position="29"/>
    </location>
</feature>
<dbReference type="Gene3D" id="3.30.1490.100">
    <property type="entry name" value="DNA polymerase, Y-family, little finger domain"/>
    <property type="match status" value="1"/>
</dbReference>
<reference evidence="5" key="1">
    <citation type="journal article" date="2019" name="Int. J. Syst. Evol. Microbiol.">
        <title>The Global Catalogue of Microorganisms (GCM) 10K type strain sequencing project: providing services to taxonomists for standard genome sequencing and annotation.</title>
        <authorList>
            <consortium name="The Broad Institute Genomics Platform"/>
            <consortium name="The Broad Institute Genome Sequencing Center for Infectious Disease"/>
            <person name="Wu L."/>
            <person name="Ma J."/>
        </authorList>
    </citation>
    <scope>NUCLEOTIDE SEQUENCE [LARGE SCALE GENOMIC DNA]</scope>
    <source>
        <strain evidence="5">KCTC 33676</strain>
    </source>
</reference>
<dbReference type="SUPFAM" id="SSF100879">
    <property type="entry name" value="Lesion bypass DNA polymerase (Y-family), little finger domain"/>
    <property type="match status" value="1"/>
</dbReference>
<dbReference type="EC" id="2.7.7.7" evidence="2"/>
<keyword evidence="2" id="KW-0238">DNA-binding</keyword>
<evidence type="ECO:0000256" key="1">
    <source>
        <dbReference type="ARBA" id="ARBA00010945"/>
    </source>
</evidence>
<comment type="cofactor">
    <cofactor evidence="2">
        <name>Mg(2+)</name>
        <dbReference type="ChEBI" id="CHEBI:18420"/>
    </cofactor>
    <text evidence="2">Binds 2 magnesium ions per subunit.</text>
</comment>
<comment type="similarity">
    <text evidence="1 2">Belongs to the DNA polymerase type-Y family.</text>
</comment>
<protein>
    <recommendedName>
        <fullName evidence="2">DNA polymerase IV</fullName>
        <shortName evidence="2">Pol IV</shortName>
        <ecNumber evidence="2">2.7.7.7</ecNumber>
    </recommendedName>
</protein>
<evidence type="ECO:0000313" key="5">
    <source>
        <dbReference type="Proteomes" id="UP001597497"/>
    </source>
</evidence>
<keyword evidence="2" id="KW-0460">Magnesium</keyword>
<keyword evidence="2" id="KW-0515">Mutator protein</keyword>
<dbReference type="Pfam" id="PF11799">
    <property type="entry name" value="IMS_C"/>
    <property type="match status" value="1"/>
</dbReference>
<keyword evidence="2" id="KW-0808">Transferase</keyword>
<dbReference type="SUPFAM" id="SSF56672">
    <property type="entry name" value="DNA/RNA polymerases"/>
    <property type="match status" value="1"/>
</dbReference>
<proteinExistence type="inferred from homology"/>
<comment type="catalytic activity">
    <reaction evidence="2">
        <text>DNA(n) + a 2'-deoxyribonucleoside 5'-triphosphate = DNA(n+1) + diphosphate</text>
        <dbReference type="Rhea" id="RHEA:22508"/>
        <dbReference type="Rhea" id="RHEA-COMP:17339"/>
        <dbReference type="Rhea" id="RHEA-COMP:17340"/>
        <dbReference type="ChEBI" id="CHEBI:33019"/>
        <dbReference type="ChEBI" id="CHEBI:61560"/>
        <dbReference type="ChEBI" id="CHEBI:173112"/>
        <dbReference type="EC" id="2.7.7.7"/>
    </reaction>
</comment>
<dbReference type="EMBL" id="JBHUMM010000001">
    <property type="protein sequence ID" value="MFD2670164.1"/>
    <property type="molecule type" value="Genomic_DNA"/>
</dbReference>
<keyword evidence="2" id="KW-0239">DNA-directed DNA polymerase</keyword>
<dbReference type="PROSITE" id="PS50173">
    <property type="entry name" value="UMUC"/>
    <property type="match status" value="1"/>
</dbReference>
<comment type="subcellular location">
    <subcellularLocation>
        <location evidence="2">Cytoplasm</location>
    </subcellularLocation>
</comment>
<dbReference type="HAMAP" id="MF_01113">
    <property type="entry name" value="DNApol_IV"/>
    <property type="match status" value="1"/>
</dbReference>
<dbReference type="Gene3D" id="1.10.150.20">
    <property type="entry name" value="5' to 3' exonuclease, C-terminal subdomain"/>
    <property type="match status" value="1"/>
</dbReference>
<keyword evidence="2" id="KW-0479">Metal-binding</keyword>
<organism evidence="4 5">
    <name type="scientific">Marinicrinis sediminis</name>
    <dbReference type="NCBI Taxonomy" id="1652465"/>
    <lineage>
        <taxon>Bacteria</taxon>
        <taxon>Bacillati</taxon>
        <taxon>Bacillota</taxon>
        <taxon>Bacilli</taxon>
        <taxon>Bacillales</taxon>
        <taxon>Paenibacillaceae</taxon>
    </lineage>
</organism>
<feature type="active site" evidence="2">
    <location>
        <position position="121"/>
    </location>
</feature>
<dbReference type="InterPro" id="IPR022880">
    <property type="entry name" value="DNApol_IV"/>
</dbReference>
<keyword evidence="2" id="KW-0227">DNA damage</keyword>
<dbReference type="Gene3D" id="3.30.70.270">
    <property type="match status" value="1"/>
</dbReference>
<feature type="binding site" evidence="2">
    <location>
        <position position="120"/>
    </location>
    <ligand>
        <name>Mg(2+)</name>
        <dbReference type="ChEBI" id="CHEBI:18420"/>
    </ligand>
</feature>
<comment type="function">
    <text evidence="2">Poorly processive, error-prone DNA polymerase involved in untargeted mutagenesis. Copies undamaged DNA at stalled replication forks, which arise in vivo from mismatched or misaligned primer ends. These misaligned primers can be extended by PolIV. Exhibits no 3'-5' exonuclease (proofreading) activity. May be involved in translesional synthesis, in conjunction with the beta clamp from PolIII.</text>
</comment>
<keyword evidence="2" id="KW-0963">Cytoplasm</keyword>
<accession>A0ABW5R6F3</accession>